<protein>
    <submittedName>
        <fullName evidence="2">Uncharacterized protein</fullName>
    </submittedName>
</protein>
<accession>A0ABT9ACR6</accession>
<keyword evidence="3" id="KW-1185">Reference proteome</keyword>
<evidence type="ECO:0000313" key="2">
    <source>
        <dbReference type="EMBL" id="MDO7847649.1"/>
    </source>
</evidence>
<feature type="transmembrane region" description="Helical" evidence="1">
    <location>
        <begin position="6"/>
        <end position="25"/>
    </location>
</feature>
<evidence type="ECO:0000256" key="1">
    <source>
        <dbReference type="SAM" id="Phobius"/>
    </source>
</evidence>
<reference evidence="2" key="1">
    <citation type="submission" date="2023-07" db="EMBL/GenBank/DDBJ databases">
        <authorList>
            <person name="Kim M.K."/>
        </authorList>
    </citation>
    <scope>NUCLEOTIDE SEQUENCE</scope>
    <source>
        <strain evidence="2">M29</strain>
    </source>
</reference>
<keyword evidence="1" id="KW-0812">Transmembrane</keyword>
<organism evidence="2 3">
    <name type="scientific">Hymenobacter mellowenesis</name>
    <dbReference type="NCBI Taxonomy" id="3063995"/>
    <lineage>
        <taxon>Bacteria</taxon>
        <taxon>Pseudomonadati</taxon>
        <taxon>Bacteroidota</taxon>
        <taxon>Cytophagia</taxon>
        <taxon>Cytophagales</taxon>
        <taxon>Hymenobacteraceae</taxon>
        <taxon>Hymenobacter</taxon>
    </lineage>
</organism>
<sequence>MNRTLFEFLGVIALIIVSCFLFKGCGKTEEGGKTTVEHTTDTVYLPSKVVYQTKFVPKMVKVPGKLDTVYLTYIHSLPKDSLVVHLAQREYQDSVTLGEGLRVGYKANTRGFLDSLSFGLTDTRPITLIKDSVTITKTLPPKSHSLGIGAVVSGLGIAPGLQYTSGKSTLGIYYNLPTQPGIQGVSLSYHYSLGSW</sequence>
<evidence type="ECO:0000313" key="3">
    <source>
        <dbReference type="Proteomes" id="UP001167796"/>
    </source>
</evidence>
<gene>
    <name evidence="2" type="ORF">Q5H92_14870</name>
</gene>
<dbReference type="PROSITE" id="PS51257">
    <property type="entry name" value="PROKAR_LIPOPROTEIN"/>
    <property type="match status" value="1"/>
</dbReference>
<dbReference type="EMBL" id="JAUQSX010000007">
    <property type="protein sequence ID" value="MDO7847649.1"/>
    <property type="molecule type" value="Genomic_DNA"/>
</dbReference>
<dbReference type="RefSeq" id="WP_305012327.1">
    <property type="nucleotide sequence ID" value="NZ_JAUQSX010000007.1"/>
</dbReference>
<name>A0ABT9ACR6_9BACT</name>
<proteinExistence type="predicted"/>
<keyword evidence="1" id="KW-0472">Membrane</keyword>
<comment type="caution">
    <text evidence="2">The sequence shown here is derived from an EMBL/GenBank/DDBJ whole genome shotgun (WGS) entry which is preliminary data.</text>
</comment>
<dbReference type="Proteomes" id="UP001167796">
    <property type="component" value="Unassembled WGS sequence"/>
</dbReference>
<keyword evidence="1" id="KW-1133">Transmembrane helix</keyword>